<sequence>MRNRTDIKDFIVYIESNFKINQWRVDDIHIWPILRIKLYFYLIRQLEIKPIPKKTTKTVYKKPDKKVFTKVVVNKFKSKIKLVLKLFKLFNWYLKLPQKDYLFIAGDVHRVDYKSSRFNRFFDVLIDKNKIREKSLYFEYGNKIVFNQYLANQVRFHEPYYNHFITFDKFKKHIHTFQWEGYSKFEELLNKIPITSNFAKYYNKNKFQEWLINSYMPKVRYSEMLLKKIKPKQIHFLCYYSDFNFALLASANRLNIKTVEMQHGPQTDLHLAYGNWSNLPIKGYDILPSEFWCWDQESGNIIKKWASNNNKNEVKIVGHPWINYWKEKQTSTNDKKYILYSLQPSPVRIEQLFTTAIINLIKSSEEEWLVRLHPRQMSEKKNIIKLLKDKGIYNKSNLEYATKEALPILLNKSKLNLTHFSGTSIEASLFGVKTILFNEIGLNSFPVLIKQDKAVYIDFKDKDFKKKINLVLEQINTSCVYTWGKAISYDQNLFPK</sequence>
<dbReference type="Proteomes" id="UP000599688">
    <property type="component" value="Unassembled WGS sequence"/>
</dbReference>
<evidence type="ECO:0000313" key="1">
    <source>
        <dbReference type="EMBL" id="GGE10723.1"/>
    </source>
</evidence>
<reference evidence="1 2" key="1">
    <citation type="journal article" date="2014" name="Int. J. Syst. Evol. Microbiol.">
        <title>Complete genome sequence of Corynebacterium casei LMG S-19264T (=DSM 44701T), isolated from a smear-ripened cheese.</title>
        <authorList>
            <consortium name="US DOE Joint Genome Institute (JGI-PGF)"/>
            <person name="Walter F."/>
            <person name="Albersmeier A."/>
            <person name="Kalinowski J."/>
            <person name="Ruckert C."/>
        </authorList>
    </citation>
    <scope>NUCLEOTIDE SEQUENCE [LARGE SCALE GENOMIC DNA]</scope>
    <source>
        <strain evidence="1 2">CGMCC 1.12925</strain>
    </source>
</reference>
<accession>A0A916ZSF1</accession>
<dbReference type="AlphaFoldDB" id="A0A916ZSF1"/>
<evidence type="ECO:0000313" key="2">
    <source>
        <dbReference type="Proteomes" id="UP000599688"/>
    </source>
</evidence>
<gene>
    <name evidence="1" type="ORF">GCM10010831_10240</name>
</gene>
<name>A0A916ZSF1_9FLAO</name>
<proteinExistence type="predicted"/>
<dbReference type="SUPFAM" id="SSF53756">
    <property type="entry name" value="UDP-Glycosyltransferase/glycogen phosphorylase"/>
    <property type="match status" value="1"/>
</dbReference>
<comment type="caution">
    <text evidence="1">The sequence shown here is derived from an EMBL/GenBank/DDBJ whole genome shotgun (WGS) entry which is preliminary data.</text>
</comment>
<organism evidence="1 2">
    <name type="scientific">Psychroflexus salis</name>
    <dbReference type="NCBI Taxonomy" id="1526574"/>
    <lineage>
        <taxon>Bacteria</taxon>
        <taxon>Pseudomonadati</taxon>
        <taxon>Bacteroidota</taxon>
        <taxon>Flavobacteriia</taxon>
        <taxon>Flavobacteriales</taxon>
        <taxon>Flavobacteriaceae</taxon>
        <taxon>Psychroflexus</taxon>
    </lineage>
</organism>
<keyword evidence="2" id="KW-1185">Reference proteome</keyword>
<dbReference type="EMBL" id="BMGL01000005">
    <property type="protein sequence ID" value="GGE10723.1"/>
    <property type="molecule type" value="Genomic_DNA"/>
</dbReference>
<protein>
    <recommendedName>
        <fullName evidence="3">Capsule polysaccharide biosynthesis protein</fullName>
    </recommendedName>
</protein>
<evidence type="ECO:0008006" key="3">
    <source>
        <dbReference type="Google" id="ProtNLM"/>
    </source>
</evidence>